<accession>A0ABV0YIY2</accession>
<keyword evidence="2" id="KW-1185">Reference proteome</keyword>
<comment type="caution">
    <text evidence="1">The sequence shown here is derived from an EMBL/GenBank/DDBJ whole genome shotgun (WGS) entry which is preliminary data.</text>
</comment>
<proteinExistence type="predicted"/>
<dbReference type="EMBL" id="JAHRIP010032671">
    <property type="protein sequence ID" value="MEQ2293418.1"/>
    <property type="molecule type" value="Genomic_DNA"/>
</dbReference>
<name>A0ABV0YIY2_9TELE</name>
<dbReference type="Proteomes" id="UP001469553">
    <property type="component" value="Unassembled WGS sequence"/>
</dbReference>
<reference evidence="1 2" key="1">
    <citation type="submission" date="2021-06" db="EMBL/GenBank/DDBJ databases">
        <authorList>
            <person name="Palmer J.M."/>
        </authorList>
    </citation>
    <scope>NUCLEOTIDE SEQUENCE [LARGE SCALE GENOMIC DNA]</scope>
    <source>
        <strain evidence="1 2">AS_MEX2019</strain>
        <tissue evidence="1">Muscle</tissue>
    </source>
</reference>
<organism evidence="1 2">
    <name type="scientific">Ameca splendens</name>
    <dbReference type="NCBI Taxonomy" id="208324"/>
    <lineage>
        <taxon>Eukaryota</taxon>
        <taxon>Metazoa</taxon>
        <taxon>Chordata</taxon>
        <taxon>Craniata</taxon>
        <taxon>Vertebrata</taxon>
        <taxon>Euteleostomi</taxon>
        <taxon>Actinopterygii</taxon>
        <taxon>Neopterygii</taxon>
        <taxon>Teleostei</taxon>
        <taxon>Neoteleostei</taxon>
        <taxon>Acanthomorphata</taxon>
        <taxon>Ovalentaria</taxon>
        <taxon>Atherinomorphae</taxon>
        <taxon>Cyprinodontiformes</taxon>
        <taxon>Goodeidae</taxon>
        <taxon>Ameca</taxon>
    </lineage>
</organism>
<sequence length="107" mass="12120">MGAQSAERHAHSFSHSRFLLWMVLEKLDLEILFEAAFLLDSPAAPQKHDSAFSGSLVLTSVRTFITEWVLTGLTETGPHFLHKCNFIKFTFLIHQASSLCQRKTCKL</sequence>
<gene>
    <name evidence="1" type="ORF">AMECASPLE_033203</name>
</gene>
<evidence type="ECO:0000313" key="1">
    <source>
        <dbReference type="EMBL" id="MEQ2293418.1"/>
    </source>
</evidence>
<protein>
    <submittedName>
        <fullName evidence="1">Uncharacterized protein</fullName>
    </submittedName>
</protein>
<evidence type="ECO:0000313" key="2">
    <source>
        <dbReference type="Proteomes" id="UP001469553"/>
    </source>
</evidence>